<dbReference type="InterPro" id="IPR016484">
    <property type="entry name" value="GTPase_Der"/>
</dbReference>
<protein>
    <recommendedName>
        <fullName evidence="2 8">GTPase Der</fullName>
    </recommendedName>
</protein>
<evidence type="ECO:0000256" key="4">
    <source>
        <dbReference type="ARBA" id="ARBA00022737"/>
    </source>
</evidence>
<feature type="domain" description="EngA-type G" evidence="9">
    <location>
        <begin position="15"/>
        <end position="178"/>
    </location>
</feature>
<dbReference type="InterPro" id="IPR015946">
    <property type="entry name" value="KH_dom-like_a/b"/>
</dbReference>
<dbReference type="SUPFAM" id="SSF52540">
    <property type="entry name" value="P-loop containing nucleoside triphosphate hydrolases"/>
    <property type="match status" value="2"/>
</dbReference>
<comment type="similarity">
    <text evidence="1 7 8">Belongs to the TRAFAC class TrmE-Era-EngA-EngB-Septin-like GTPase superfamily. EngA (Der) GTPase family.</text>
</comment>
<dbReference type="InterPro" id="IPR006073">
    <property type="entry name" value="GTP-bd"/>
</dbReference>
<evidence type="ECO:0000256" key="3">
    <source>
        <dbReference type="ARBA" id="ARBA00022517"/>
    </source>
</evidence>
<evidence type="ECO:0000313" key="11">
    <source>
        <dbReference type="Proteomes" id="UP000319836"/>
    </source>
</evidence>
<dbReference type="GO" id="GO:0005525">
    <property type="term" value="F:GTP binding"/>
    <property type="evidence" value="ECO:0007669"/>
    <property type="project" value="UniProtKB-KW"/>
</dbReference>
<proteinExistence type="inferred from homology"/>
<dbReference type="Gene3D" id="3.30.300.20">
    <property type="match status" value="1"/>
</dbReference>
<dbReference type="PROSITE" id="PS51712">
    <property type="entry name" value="G_ENGA"/>
    <property type="match status" value="1"/>
</dbReference>
<evidence type="ECO:0000313" key="10">
    <source>
        <dbReference type="EMBL" id="TMQ73460.1"/>
    </source>
</evidence>
<feature type="non-terminal residue" evidence="10">
    <location>
        <position position="402"/>
    </location>
</feature>
<dbReference type="Gene3D" id="3.40.50.300">
    <property type="entry name" value="P-loop containing nucleotide triphosphate hydrolases"/>
    <property type="match status" value="2"/>
</dbReference>
<reference evidence="10 11" key="1">
    <citation type="journal article" date="2019" name="Nat. Microbiol.">
        <title>Mediterranean grassland soil C-N compound turnover is dependent on rainfall and depth, and is mediated by genomically divergent microorganisms.</title>
        <authorList>
            <person name="Diamond S."/>
            <person name="Andeer P.F."/>
            <person name="Li Z."/>
            <person name="Crits-Christoph A."/>
            <person name="Burstein D."/>
            <person name="Anantharaman K."/>
            <person name="Lane K.R."/>
            <person name="Thomas B.C."/>
            <person name="Pan C."/>
            <person name="Northen T.R."/>
            <person name="Banfield J.F."/>
        </authorList>
    </citation>
    <scope>NUCLEOTIDE SEQUENCE [LARGE SCALE GENOMIC DNA]</scope>
    <source>
        <strain evidence="10">WS_10</strain>
    </source>
</reference>
<dbReference type="CDD" id="cd01895">
    <property type="entry name" value="EngA2"/>
    <property type="match status" value="1"/>
</dbReference>
<sequence>MTIVVSSIPRASSAPVIAIIGRPNVGKSTFFNRVLGTRRAVVHDRPGVTRDRNAAHTEWAGRAFVLVDTGGFLPGSAVARDSVVRRQAEQAITLADAVIFLTDARSGVTDLDAAIAQNLRRRGVPSLVAVNKVDQPEAPLAQEFYRLGLGDPMPISAENGTGIGDLLDAVLARVPERPTPAADPSPRIAIVGRPNVGKSSLVNALLEEERVIVEPKPGTTMDPIDATWITPAGTFVLLDTAGIRRQARFADETEFFASMRALQALERADVACLVVDASVGFENQEARLAQEAFDAGCAVLVAYNKWDLVEGREVRWKALTADRGRRYPSLAELPALPLSATTRTNLHRLPGLLRDRWQQTTRKIPTPELNRFLTWVQQQRQVPSNRLGREPKLYYMKQTGRR</sequence>
<dbReference type="FunFam" id="3.40.50.300:FF:000057">
    <property type="entry name" value="GTPase Der"/>
    <property type="match status" value="1"/>
</dbReference>
<accession>A0A538UC79</accession>
<dbReference type="PANTHER" id="PTHR43834">
    <property type="entry name" value="GTPASE DER"/>
    <property type="match status" value="1"/>
</dbReference>
<organism evidence="10 11">
    <name type="scientific">Eiseniibacteriota bacterium</name>
    <dbReference type="NCBI Taxonomy" id="2212470"/>
    <lineage>
        <taxon>Bacteria</taxon>
        <taxon>Candidatus Eiseniibacteriota</taxon>
    </lineage>
</organism>
<keyword evidence="3" id="KW-0690">Ribosome biogenesis</keyword>
<dbReference type="Proteomes" id="UP000319836">
    <property type="component" value="Unassembled WGS sequence"/>
</dbReference>
<dbReference type="PANTHER" id="PTHR43834:SF6">
    <property type="entry name" value="GTPASE DER"/>
    <property type="match status" value="1"/>
</dbReference>
<dbReference type="Pfam" id="PF01926">
    <property type="entry name" value="MMR_HSR1"/>
    <property type="match status" value="2"/>
</dbReference>
<evidence type="ECO:0000256" key="2">
    <source>
        <dbReference type="ARBA" id="ARBA00020953"/>
    </source>
</evidence>
<dbReference type="EMBL" id="VBPA01000002">
    <property type="protein sequence ID" value="TMQ73460.1"/>
    <property type="molecule type" value="Genomic_DNA"/>
</dbReference>
<evidence type="ECO:0000256" key="6">
    <source>
        <dbReference type="ARBA" id="ARBA00023134"/>
    </source>
</evidence>
<dbReference type="GO" id="GO:0043022">
    <property type="term" value="F:ribosome binding"/>
    <property type="evidence" value="ECO:0007669"/>
    <property type="project" value="TreeGrafter"/>
</dbReference>
<name>A0A538UC79_UNCEI</name>
<comment type="function">
    <text evidence="8">GTPase that plays an essential role in the late steps of ribosome biogenesis.</text>
</comment>
<keyword evidence="4 8" id="KW-0677">Repeat</keyword>
<dbReference type="InterPro" id="IPR027417">
    <property type="entry name" value="P-loop_NTPase"/>
</dbReference>
<dbReference type="NCBIfam" id="TIGR00231">
    <property type="entry name" value="small_GTP"/>
    <property type="match status" value="2"/>
</dbReference>
<keyword evidence="5 8" id="KW-0547">Nucleotide-binding</keyword>
<evidence type="ECO:0000256" key="7">
    <source>
        <dbReference type="PROSITE-ProRule" id="PRU01049"/>
    </source>
</evidence>
<dbReference type="InterPro" id="IPR031166">
    <property type="entry name" value="G_ENGA"/>
</dbReference>
<dbReference type="PIRSF" id="PIRSF006485">
    <property type="entry name" value="GTP-binding_EngA"/>
    <property type="match status" value="1"/>
</dbReference>
<evidence type="ECO:0000259" key="9">
    <source>
        <dbReference type="PROSITE" id="PS51712"/>
    </source>
</evidence>
<dbReference type="NCBIfam" id="TIGR03594">
    <property type="entry name" value="GTPase_EngA"/>
    <property type="match status" value="1"/>
</dbReference>
<evidence type="ECO:0000256" key="8">
    <source>
        <dbReference type="RuleBase" id="RU004481"/>
    </source>
</evidence>
<gene>
    <name evidence="10" type="primary">der</name>
    <name evidence="10" type="ORF">E6K80_00060</name>
</gene>
<dbReference type="CDD" id="cd01894">
    <property type="entry name" value="EngA1"/>
    <property type="match status" value="1"/>
</dbReference>
<evidence type="ECO:0000256" key="5">
    <source>
        <dbReference type="ARBA" id="ARBA00022741"/>
    </source>
</evidence>
<keyword evidence="6 8" id="KW-0342">GTP-binding</keyword>
<dbReference type="GO" id="GO:0042254">
    <property type="term" value="P:ribosome biogenesis"/>
    <property type="evidence" value="ECO:0007669"/>
    <property type="project" value="UniProtKB-KW"/>
</dbReference>
<evidence type="ECO:0000256" key="1">
    <source>
        <dbReference type="ARBA" id="ARBA00008279"/>
    </source>
</evidence>
<dbReference type="InterPro" id="IPR005225">
    <property type="entry name" value="Small_GTP-bd"/>
</dbReference>
<dbReference type="HAMAP" id="MF_00195">
    <property type="entry name" value="GTPase_Der"/>
    <property type="match status" value="1"/>
</dbReference>
<comment type="caution">
    <text evidence="10">The sequence shown here is derived from an EMBL/GenBank/DDBJ whole genome shotgun (WGS) entry which is preliminary data.</text>
</comment>
<dbReference type="AlphaFoldDB" id="A0A538UC79"/>
<dbReference type="PRINTS" id="PR00326">
    <property type="entry name" value="GTP1OBG"/>
</dbReference>